<protein>
    <submittedName>
        <fullName evidence="11">Energy-coupling factor ABC transporter ATP-binding protein</fullName>
    </submittedName>
    <submittedName>
        <fullName evidence="10">Energy-coupling factor transporter ATPase</fullName>
    </submittedName>
</protein>
<keyword evidence="7" id="KW-1278">Translocase</keyword>
<dbReference type="RefSeq" id="WP_067972973.1">
    <property type="nucleotide sequence ID" value="NZ_CAJHKM010000004.1"/>
</dbReference>
<dbReference type="OrthoDB" id="9784332at2"/>
<comment type="similarity">
    <text evidence="2">Belongs to the ABC transporter superfamily.</text>
</comment>
<dbReference type="SUPFAM" id="SSF52540">
    <property type="entry name" value="P-loop containing nucleoside triphosphate hydrolases"/>
    <property type="match status" value="1"/>
</dbReference>
<dbReference type="GO" id="GO:0042626">
    <property type="term" value="F:ATPase-coupled transmembrane transporter activity"/>
    <property type="evidence" value="ECO:0007669"/>
    <property type="project" value="TreeGrafter"/>
</dbReference>
<keyword evidence="8" id="KW-0472">Membrane</keyword>
<reference evidence="10 12" key="1">
    <citation type="journal article" date="2016" name="Genome Announc.">
        <title>Complete Genome Sequences of Aerococcus christensenii CCUG 28831T, Aerococcus sanguinicola CCUG 43001T, Aerococcus urinae CCUG 36881T, Aerococcus urinaeequi CCUG 28094T, Aerococcus urinaehominis CCUG 42038 BT, and Aerococcus viridans CCUG 4311T.</title>
        <authorList>
            <person name="Carkaci D."/>
            <person name="Dargis R."/>
            <person name="Nielsen X.C."/>
            <person name="Skovgaard O."/>
            <person name="Fuursted K."/>
            <person name="Christensen J.J."/>
        </authorList>
    </citation>
    <scope>NUCLEOTIDE SEQUENCE [LARGE SCALE GENOMIC DNA]</scope>
    <source>
        <strain evidence="10 12">CCUG43001</strain>
    </source>
</reference>
<dbReference type="CDD" id="cd03225">
    <property type="entry name" value="ABC_cobalt_CbiO_domain1"/>
    <property type="match status" value="1"/>
</dbReference>
<keyword evidence="12" id="KW-1185">Reference proteome</keyword>
<dbReference type="InterPro" id="IPR017871">
    <property type="entry name" value="ABC_transporter-like_CS"/>
</dbReference>
<dbReference type="GO" id="GO:0043190">
    <property type="term" value="C:ATP-binding cassette (ABC) transporter complex"/>
    <property type="evidence" value="ECO:0007669"/>
    <property type="project" value="TreeGrafter"/>
</dbReference>
<evidence type="ECO:0000256" key="8">
    <source>
        <dbReference type="ARBA" id="ARBA00023136"/>
    </source>
</evidence>
<dbReference type="FunFam" id="3.40.50.300:FF:000224">
    <property type="entry name" value="Energy-coupling factor transporter ATP-binding protein EcfA"/>
    <property type="match status" value="1"/>
</dbReference>
<reference evidence="11 13" key="3">
    <citation type="submission" date="2017-12" db="EMBL/GenBank/DDBJ databases">
        <title>Phylogenetic diversity of female urinary microbiome.</title>
        <authorList>
            <person name="Thomas-White K."/>
            <person name="Wolfe A.J."/>
        </authorList>
    </citation>
    <scope>NUCLEOTIDE SEQUENCE [LARGE SCALE GENOMIC DNA]</scope>
    <source>
        <strain evidence="11 13">UMB0139</strain>
    </source>
</reference>
<dbReference type="Gene3D" id="3.40.50.300">
    <property type="entry name" value="P-loop containing nucleotide triphosphate hydrolases"/>
    <property type="match status" value="1"/>
</dbReference>
<gene>
    <name evidence="10" type="primary">cbiO</name>
    <name evidence="10" type="ORF">AWM72_03055</name>
    <name evidence="11" type="ORF">CYJ28_06040</name>
</gene>
<dbReference type="NCBIfam" id="NF010156">
    <property type="entry name" value="PRK13635.1"/>
    <property type="match status" value="1"/>
</dbReference>
<dbReference type="InterPro" id="IPR003593">
    <property type="entry name" value="AAA+_ATPase"/>
</dbReference>
<keyword evidence="6 11" id="KW-0067">ATP-binding</keyword>
<dbReference type="InterPro" id="IPR015856">
    <property type="entry name" value="ABC_transpr_CbiO/EcfA_su"/>
</dbReference>
<name>A0A120I950_9LACT</name>
<dbReference type="GeneID" id="92903047"/>
<dbReference type="KEGG" id="asan:AWM72_03055"/>
<dbReference type="PANTHER" id="PTHR43553:SF24">
    <property type="entry name" value="ENERGY-COUPLING FACTOR TRANSPORTER ATP-BINDING PROTEIN ECFA1"/>
    <property type="match status" value="1"/>
</dbReference>
<evidence type="ECO:0000256" key="4">
    <source>
        <dbReference type="ARBA" id="ARBA00022475"/>
    </source>
</evidence>
<evidence type="ECO:0000313" key="13">
    <source>
        <dbReference type="Proteomes" id="UP000234239"/>
    </source>
</evidence>
<evidence type="ECO:0000256" key="6">
    <source>
        <dbReference type="ARBA" id="ARBA00022840"/>
    </source>
</evidence>
<evidence type="ECO:0000256" key="1">
    <source>
        <dbReference type="ARBA" id="ARBA00004202"/>
    </source>
</evidence>
<dbReference type="PANTHER" id="PTHR43553">
    <property type="entry name" value="HEAVY METAL TRANSPORTER"/>
    <property type="match status" value="1"/>
</dbReference>
<dbReference type="EMBL" id="PKGY01000003">
    <property type="protein sequence ID" value="PKZ21465.1"/>
    <property type="molecule type" value="Genomic_DNA"/>
</dbReference>
<organism evidence="10 12">
    <name type="scientific">Aerococcus sanguinicola</name>
    <dbReference type="NCBI Taxonomy" id="119206"/>
    <lineage>
        <taxon>Bacteria</taxon>
        <taxon>Bacillati</taxon>
        <taxon>Bacillota</taxon>
        <taxon>Bacilli</taxon>
        <taxon>Lactobacillales</taxon>
        <taxon>Aerococcaceae</taxon>
        <taxon>Aerococcus</taxon>
    </lineage>
</organism>
<dbReference type="AlphaFoldDB" id="A0A120I950"/>
<evidence type="ECO:0000313" key="12">
    <source>
        <dbReference type="Proteomes" id="UP000069912"/>
    </source>
</evidence>
<feature type="domain" description="ABC transporter" evidence="9">
    <location>
        <begin position="6"/>
        <end position="241"/>
    </location>
</feature>
<sequence length="280" mass="31232">MEDTIVRVEDLIFAYQEDQERPTIQGVSFEIKRGDWLAVIGHNGSGKSTLAKLIDGLLEAQSGHIYVDGQELSEETVWEIRQKIGFVFQNPDNQFVGATVEDDVAFALENAGIPRDEMVERVNRALDQVNMTQYKDREPSSLSGGQKQRVAIAGVLALQPEVIILDEATAMLDPEGRHEVVSLMQDIKESQEMTVLSITHDLNEAAMADQIFVVNRGQIVKKGRPEEIFKEGQALVEMGLDVPFAEQLKEALQARGLDMPEAYLTEEGLVDYLCKLNSTR</sequence>
<dbReference type="GO" id="GO:0016887">
    <property type="term" value="F:ATP hydrolysis activity"/>
    <property type="evidence" value="ECO:0007669"/>
    <property type="project" value="InterPro"/>
</dbReference>
<proteinExistence type="inferred from homology"/>
<dbReference type="Proteomes" id="UP000234239">
    <property type="component" value="Unassembled WGS sequence"/>
</dbReference>
<dbReference type="InterPro" id="IPR030947">
    <property type="entry name" value="EcfA_1"/>
</dbReference>
<evidence type="ECO:0000313" key="11">
    <source>
        <dbReference type="EMBL" id="PKZ21465.1"/>
    </source>
</evidence>
<dbReference type="SMART" id="SM00382">
    <property type="entry name" value="AAA"/>
    <property type="match status" value="1"/>
</dbReference>
<dbReference type="InterPro" id="IPR003439">
    <property type="entry name" value="ABC_transporter-like_ATP-bd"/>
</dbReference>
<dbReference type="PROSITE" id="PS00211">
    <property type="entry name" value="ABC_TRANSPORTER_1"/>
    <property type="match status" value="1"/>
</dbReference>
<dbReference type="EMBL" id="CP014160">
    <property type="protein sequence ID" value="AMB93804.1"/>
    <property type="molecule type" value="Genomic_DNA"/>
</dbReference>
<keyword evidence="3" id="KW-0813">Transport</keyword>
<dbReference type="GO" id="GO:0005524">
    <property type="term" value="F:ATP binding"/>
    <property type="evidence" value="ECO:0007669"/>
    <property type="project" value="UniProtKB-KW"/>
</dbReference>
<comment type="subcellular location">
    <subcellularLocation>
        <location evidence="1">Cell membrane</location>
        <topology evidence="1">Peripheral membrane protein</topology>
    </subcellularLocation>
</comment>
<accession>A0A120I950</accession>
<keyword evidence="5" id="KW-0547">Nucleotide-binding</keyword>
<evidence type="ECO:0000256" key="3">
    <source>
        <dbReference type="ARBA" id="ARBA00022448"/>
    </source>
</evidence>
<dbReference type="Pfam" id="PF00005">
    <property type="entry name" value="ABC_tran"/>
    <property type="match status" value="1"/>
</dbReference>
<evidence type="ECO:0000256" key="2">
    <source>
        <dbReference type="ARBA" id="ARBA00005417"/>
    </source>
</evidence>
<reference evidence="12" key="2">
    <citation type="submission" date="2016-01" db="EMBL/GenBank/DDBJ databases">
        <title>Six Aerococcus type strain genome sequencing and assembly using PacBio and Illumina Hiseq.</title>
        <authorList>
            <person name="Carkaci D."/>
            <person name="Dargis R."/>
            <person name="Nielsen X.C."/>
            <person name="Skovgaard O."/>
            <person name="Fuursted K."/>
            <person name="Christensen J.J."/>
        </authorList>
    </citation>
    <scope>NUCLEOTIDE SEQUENCE [LARGE SCALE GENOMIC DNA]</scope>
    <source>
        <strain evidence="12">CCUG43001</strain>
    </source>
</reference>
<dbReference type="InterPro" id="IPR027417">
    <property type="entry name" value="P-loop_NTPase"/>
</dbReference>
<dbReference type="InterPro" id="IPR050095">
    <property type="entry name" value="ECF_ABC_transporter_ATP-bd"/>
</dbReference>
<dbReference type="Proteomes" id="UP000069912">
    <property type="component" value="Chromosome"/>
</dbReference>
<evidence type="ECO:0000313" key="10">
    <source>
        <dbReference type="EMBL" id="AMB93804.1"/>
    </source>
</evidence>
<evidence type="ECO:0000256" key="7">
    <source>
        <dbReference type="ARBA" id="ARBA00022967"/>
    </source>
</evidence>
<dbReference type="NCBIfam" id="NF010167">
    <property type="entry name" value="PRK13648.1"/>
    <property type="match status" value="1"/>
</dbReference>
<keyword evidence="4" id="KW-1003">Cell membrane</keyword>
<evidence type="ECO:0000259" key="9">
    <source>
        <dbReference type="PROSITE" id="PS50893"/>
    </source>
</evidence>
<evidence type="ECO:0000256" key="5">
    <source>
        <dbReference type="ARBA" id="ARBA00022741"/>
    </source>
</evidence>
<dbReference type="PROSITE" id="PS50893">
    <property type="entry name" value="ABC_TRANSPORTER_2"/>
    <property type="match status" value="1"/>
</dbReference>
<dbReference type="NCBIfam" id="TIGR04520">
    <property type="entry name" value="ECF_ATPase_1"/>
    <property type="match status" value="1"/>
</dbReference>